<feature type="domain" description="C2H2-type" evidence="13">
    <location>
        <begin position="187"/>
        <end position="214"/>
    </location>
</feature>
<dbReference type="PROSITE" id="PS00028">
    <property type="entry name" value="ZINC_FINGER_C2H2_1"/>
    <property type="match status" value="7"/>
</dbReference>
<dbReference type="PANTHER" id="PTHR47772">
    <property type="entry name" value="ZINC FINGER PROTEIN 200"/>
    <property type="match status" value="1"/>
</dbReference>
<proteinExistence type="inferred from homology"/>
<gene>
    <name evidence="14" type="ORF">fugu_009900</name>
</gene>
<feature type="domain" description="C2H2-type" evidence="13">
    <location>
        <begin position="402"/>
        <end position="429"/>
    </location>
</feature>
<evidence type="ECO:0000256" key="1">
    <source>
        <dbReference type="ARBA" id="ARBA00004123"/>
    </source>
</evidence>
<feature type="region of interest" description="Disordered" evidence="12">
    <location>
        <begin position="1"/>
        <end position="176"/>
    </location>
</feature>
<feature type="compositionally biased region" description="Basic and acidic residues" evidence="12">
    <location>
        <begin position="11"/>
        <end position="31"/>
    </location>
</feature>
<comment type="caution">
    <text evidence="14">The sequence shown here is derived from an EMBL/GenBank/DDBJ whole genome shotgun (WGS) entry which is preliminary data.</text>
</comment>
<evidence type="ECO:0000256" key="12">
    <source>
        <dbReference type="SAM" id="MobiDB-lite"/>
    </source>
</evidence>
<dbReference type="GO" id="GO:0008270">
    <property type="term" value="F:zinc ion binding"/>
    <property type="evidence" value="ECO:0007669"/>
    <property type="project" value="UniProtKB-KW"/>
</dbReference>
<feature type="domain" description="C2H2-type" evidence="13">
    <location>
        <begin position="261"/>
        <end position="288"/>
    </location>
</feature>
<keyword evidence="15" id="KW-1185">Reference proteome</keyword>
<evidence type="ECO:0000256" key="2">
    <source>
        <dbReference type="ARBA" id="ARBA00006991"/>
    </source>
</evidence>
<dbReference type="Proteomes" id="UP000516260">
    <property type="component" value="Chromosome 10"/>
</dbReference>
<keyword evidence="3" id="KW-0479">Metal-binding</keyword>
<keyword evidence="6" id="KW-0862">Zinc</keyword>
<feature type="domain" description="C2H2-type" evidence="13">
    <location>
        <begin position="218"/>
        <end position="245"/>
    </location>
</feature>
<keyword evidence="10" id="KW-0539">Nucleus</keyword>
<dbReference type="PROSITE" id="PS50157">
    <property type="entry name" value="ZINC_FINGER_C2H2_2"/>
    <property type="match status" value="8"/>
</dbReference>
<feature type="domain" description="C2H2-type" evidence="13">
    <location>
        <begin position="317"/>
        <end position="344"/>
    </location>
</feature>
<evidence type="ECO:0000256" key="5">
    <source>
        <dbReference type="ARBA" id="ARBA00022771"/>
    </source>
</evidence>
<dbReference type="GO" id="GO:0005634">
    <property type="term" value="C:nucleus"/>
    <property type="evidence" value="ECO:0007669"/>
    <property type="project" value="UniProtKB-SubCell"/>
</dbReference>
<accession>A0A4Z2CDW2</accession>
<evidence type="ECO:0000256" key="10">
    <source>
        <dbReference type="ARBA" id="ARBA00023242"/>
    </source>
</evidence>
<evidence type="ECO:0000313" key="14">
    <source>
        <dbReference type="EMBL" id="TNN02413.1"/>
    </source>
</evidence>
<keyword evidence="9" id="KW-0804">Transcription</keyword>
<dbReference type="Pfam" id="PF13912">
    <property type="entry name" value="zf-C2H2_6"/>
    <property type="match status" value="1"/>
</dbReference>
<keyword evidence="5 11" id="KW-0863">Zinc-finger</keyword>
<evidence type="ECO:0000256" key="9">
    <source>
        <dbReference type="ARBA" id="ARBA00023163"/>
    </source>
</evidence>
<evidence type="ECO:0000256" key="3">
    <source>
        <dbReference type="ARBA" id="ARBA00022723"/>
    </source>
</evidence>
<feature type="domain" description="C2H2-type" evidence="13">
    <location>
        <begin position="289"/>
        <end position="314"/>
    </location>
</feature>
<keyword evidence="7" id="KW-0805">Transcription regulation</keyword>
<feature type="domain" description="C2H2-type" evidence="13">
    <location>
        <begin position="345"/>
        <end position="372"/>
    </location>
</feature>
<keyword evidence="8" id="KW-0238">DNA-binding</keyword>
<dbReference type="AlphaFoldDB" id="A0A4Z2CDW2"/>
<dbReference type="EMBL" id="SWLE01000002">
    <property type="protein sequence ID" value="TNN02413.1"/>
    <property type="molecule type" value="Genomic_DNA"/>
</dbReference>
<evidence type="ECO:0000256" key="11">
    <source>
        <dbReference type="PROSITE-ProRule" id="PRU00042"/>
    </source>
</evidence>
<evidence type="ECO:0000256" key="4">
    <source>
        <dbReference type="ARBA" id="ARBA00022737"/>
    </source>
</evidence>
<feature type="compositionally biased region" description="Low complexity" evidence="12">
    <location>
        <begin position="54"/>
        <end position="69"/>
    </location>
</feature>
<dbReference type="FunFam" id="3.30.160.60:FF:000380">
    <property type="entry name" value="zinc finger protein 2 isoform X2"/>
    <property type="match status" value="1"/>
</dbReference>
<comment type="similarity">
    <text evidence="2">Belongs to the krueppel C2H2-type zinc-finger protein family.</text>
</comment>
<organism evidence="14 15">
    <name type="scientific">Takifugu bimaculatus</name>
    <dbReference type="NCBI Taxonomy" id="433685"/>
    <lineage>
        <taxon>Eukaryota</taxon>
        <taxon>Metazoa</taxon>
        <taxon>Chordata</taxon>
        <taxon>Craniata</taxon>
        <taxon>Vertebrata</taxon>
        <taxon>Euteleostomi</taxon>
        <taxon>Actinopterygii</taxon>
        <taxon>Neopterygii</taxon>
        <taxon>Teleostei</taxon>
        <taxon>Neoteleostei</taxon>
        <taxon>Acanthomorphata</taxon>
        <taxon>Eupercaria</taxon>
        <taxon>Tetraodontiformes</taxon>
        <taxon>Tetradontoidea</taxon>
        <taxon>Tetraodontidae</taxon>
        <taxon>Takifugu</taxon>
    </lineage>
</organism>
<dbReference type="SMART" id="SM00355">
    <property type="entry name" value="ZnF_C2H2"/>
    <property type="match status" value="8"/>
</dbReference>
<name>A0A4Z2CDW2_9TELE</name>
<protein>
    <recommendedName>
        <fullName evidence="13">C2H2-type domain-containing protein</fullName>
    </recommendedName>
</protein>
<dbReference type="InterPro" id="IPR036236">
    <property type="entry name" value="Znf_C2H2_sf"/>
</dbReference>
<dbReference type="GO" id="GO:0003677">
    <property type="term" value="F:DNA binding"/>
    <property type="evidence" value="ECO:0007669"/>
    <property type="project" value="UniProtKB-KW"/>
</dbReference>
<dbReference type="InterPro" id="IPR013087">
    <property type="entry name" value="Znf_C2H2_type"/>
</dbReference>
<evidence type="ECO:0000256" key="6">
    <source>
        <dbReference type="ARBA" id="ARBA00022833"/>
    </source>
</evidence>
<dbReference type="FunFam" id="3.30.160.60:FF:002343">
    <property type="entry name" value="Zinc finger protein 33A"/>
    <property type="match status" value="1"/>
</dbReference>
<dbReference type="InterPro" id="IPR050636">
    <property type="entry name" value="C2H2-ZF_domain-containing"/>
</dbReference>
<keyword evidence="4" id="KW-0677">Repeat</keyword>
<dbReference type="FunFam" id="3.30.160.60:FF:000100">
    <property type="entry name" value="Zinc finger 45-like"/>
    <property type="match status" value="1"/>
</dbReference>
<dbReference type="Pfam" id="PF00096">
    <property type="entry name" value="zf-C2H2"/>
    <property type="match status" value="2"/>
</dbReference>
<evidence type="ECO:0000256" key="7">
    <source>
        <dbReference type="ARBA" id="ARBA00023015"/>
    </source>
</evidence>
<sequence>MAATDPAESPPKGEKSPVEEGETSRLQKEAVEPGCPPKNGEERTLSRTSRSPAEEQAASAGLLGAAASHSEARSGDGSDNTTSADKTTDTLDNDGWGFHWSETEEEDTEPKIQRQGPNVAEGAAEVERDAEKIREDDSSRPEEKSPGKETAQRRTGDVHGIEKEEVGIGQDRAQDSDAVAKPKKSCLLCKDCGMAFNRRETFNLHRHFHAHKDELTPLTCKECGLTFQHRSGLIKHRNEHKEKEELLLTPKKEPPSEEGSFKCAECESLFYTADSLRDHSCCSTTEKPYHCPLCRQDFQFKVSVAKHMISHSQECVFKCQECSQTFPDSVALRYHQRCHTALKPYKCPECGMVFKHYSVMEDHRRKHTASARPHLCNICGKAFKYGSLLHQHQYLHTGQKPFRCLECGKKFAFAQNMKAHCRQHRLNQSDSSSQPPSGPPPCACPGALQGERARTRGEKHL</sequence>
<evidence type="ECO:0000259" key="13">
    <source>
        <dbReference type="PROSITE" id="PS50157"/>
    </source>
</evidence>
<evidence type="ECO:0000256" key="8">
    <source>
        <dbReference type="ARBA" id="ARBA00023125"/>
    </source>
</evidence>
<dbReference type="Gene3D" id="3.30.160.60">
    <property type="entry name" value="Classic Zinc Finger"/>
    <property type="match status" value="6"/>
</dbReference>
<feature type="compositionally biased region" description="Basic and acidic residues" evidence="12">
    <location>
        <begin position="125"/>
        <end position="176"/>
    </location>
</feature>
<reference evidence="14 15" key="1">
    <citation type="submission" date="2019-04" db="EMBL/GenBank/DDBJ databases">
        <title>The sequence and de novo assembly of Takifugu bimaculatus genome using PacBio and Hi-C technologies.</title>
        <authorList>
            <person name="Xu P."/>
            <person name="Liu B."/>
            <person name="Zhou Z."/>
        </authorList>
    </citation>
    <scope>NUCLEOTIDE SEQUENCE [LARGE SCALE GENOMIC DNA]</scope>
    <source>
        <strain evidence="14">TB-2018</strain>
        <tissue evidence="14">Muscle</tissue>
    </source>
</reference>
<comment type="subcellular location">
    <subcellularLocation>
        <location evidence="1">Nucleus</location>
    </subcellularLocation>
</comment>
<feature type="domain" description="C2H2-type" evidence="13">
    <location>
        <begin position="374"/>
        <end position="401"/>
    </location>
</feature>
<feature type="region of interest" description="Disordered" evidence="12">
    <location>
        <begin position="424"/>
        <end position="461"/>
    </location>
</feature>
<dbReference type="SUPFAM" id="SSF57667">
    <property type="entry name" value="beta-beta-alpha zinc fingers"/>
    <property type="match status" value="4"/>
</dbReference>
<evidence type="ECO:0000313" key="15">
    <source>
        <dbReference type="Proteomes" id="UP000516260"/>
    </source>
</evidence>
<dbReference type="PANTHER" id="PTHR47772:SF13">
    <property type="entry name" value="GASTRULA ZINC FINGER PROTEIN XLCGF49.1-LIKE-RELATED"/>
    <property type="match status" value="1"/>
</dbReference>
<feature type="compositionally biased region" description="Basic and acidic residues" evidence="12">
    <location>
        <begin position="451"/>
        <end position="461"/>
    </location>
</feature>